<feature type="transmembrane region" description="Helical" evidence="5">
    <location>
        <begin position="253"/>
        <end position="273"/>
    </location>
</feature>
<comment type="cofactor">
    <cofactor evidence="1">
        <name>Mg(2+)</name>
        <dbReference type="ChEBI" id="CHEBI:18420"/>
    </cofactor>
</comment>
<dbReference type="PANTHER" id="PTHR45138:SF9">
    <property type="entry name" value="DIGUANYLATE CYCLASE DGCM-RELATED"/>
    <property type="match status" value="1"/>
</dbReference>
<dbReference type="InterPro" id="IPR011622">
    <property type="entry name" value="7TMR_DISM_rcpt_extracell_dom2"/>
</dbReference>
<dbReference type="SUPFAM" id="SSF55073">
    <property type="entry name" value="Nucleotide cyclase"/>
    <property type="match status" value="1"/>
</dbReference>
<feature type="transmembrane region" description="Helical" evidence="5">
    <location>
        <begin position="217"/>
        <end position="241"/>
    </location>
</feature>
<dbReference type="RefSeq" id="WP_095618402.1">
    <property type="nucleotide sequence ID" value="NZ_NSKD01000008.1"/>
</dbReference>
<dbReference type="Proteomes" id="UP000218896">
    <property type="component" value="Unassembled WGS sequence"/>
</dbReference>
<keyword evidence="5" id="KW-0812">Transmembrane</keyword>
<gene>
    <name evidence="7" type="ORF">CK501_14185</name>
</gene>
<evidence type="ECO:0000256" key="4">
    <source>
        <dbReference type="SAM" id="Coils"/>
    </source>
</evidence>
<proteinExistence type="predicted"/>
<dbReference type="EMBL" id="NSKD01000008">
    <property type="protein sequence ID" value="PAU77837.1"/>
    <property type="molecule type" value="Genomic_DNA"/>
</dbReference>
<dbReference type="AlphaFoldDB" id="A0A2A2EZQ1"/>
<organism evidence="7 8">
    <name type="scientific">Halovibrio salipaludis</name>
    <dbReference type="NCBI Taxonomy" id="2032626"/>
    <lineage>
        <taxon>Bacteria</taxon>
        <taxon>Pseudomonadati</taxon>
        <taxon>Pseudomonadota</taxon>
        <taxon>Gammaproteobacteria</taxon>
        <taxon>Oceanospirillales</taxon>
        <taxon>Halomonadaceae</taxon>
        <taxon>Halovibrio</taxon>
    </lineage>
</organism>
<sequence length="607" mass="68159">MLTVHGIRLTNIVALLVLAVCVLMAAPASGSVDIREHHRLPLENELQFLEDPEGGQDLEDVRGRDDWRQLDGHTFNRGYSDSAWWLRVRLANDGKTDLERFLSIGYPVLGDVRVYALADGQLRNSWQLGHDYPYSQRPVDHRFFVVPLEWAPQETLDVYVRVRTDSSVQVPVTLWDRVTFRSHDITANILQGIYFGAFLVIGVYNLLLFFALGERNYLYYVGFVFSIALLMASLTGYGFQYLWPGATQWNDQAILIFICGVLGFAGLFTRRFLELNRLSSWLNGFALLVIAASSICAVLSFFLSYFSLISVLIPLVVLGCMVAFIGGIYAWYQGQVTAKYYVMAWSFVLAGGAILALSKGGVLPSNFFTDHAAQLGSIIEVVLLSFALAQRINVERQLRYQAQSETLETARRLNRELEDRVRERTQELEELNQRLNELSVTDGLTGLRNRRFLDAQLRQEVDRARRTGRSMAVAMLDIDHFKLVNDTYGHQTGDECLKMVGEIIRANLRSPQDTAARYGGEEFAMILPETDEEGAMRVLERIRQEVAAASISCEGVTLQMTLSGGVTIQRDAEAVTPEQLLAEADGALYRAKSGGRDQVCVYRPSAS</sequence>
<dbReference type="InterPro" id="IPR050469">
    <property type="entry name" value="Diguanylate_Cyclase"/>
</dbReference>
<dbReference type="Gene3D" id="2.60.40.2380">
    <property type="match status" value="1"/>
</dbReference>
<evidence type="ECO:0000256" key="3">
    <source>
        <dbReference type="ARBA" id="ARBA00034247"/>
    </source>
</evidence>
<dbReference type="EC" id="2.7.7.65" evidence="2"/>
<feature type="transmembrane region" description="Helical" evidence="5">
    <location>
        <begin position="285"/>
        <end position="306"/>
    </location>
</feature>
<keyword evidence="8" id="KW-1185">Reference proteome</keyword>
<reference evidence="7 8" key="1">
    <citation type="submission" date="2017-08" db="EMBL/GenBank/DDBJ databases">
        <title>Halovibrio sewagensis sp. nov., isolated from wastewater of high salinity.</title>
        <authorList>
            <person name="Dong X."/>
            <person name="Zhang G."/>
        </authorList>
    </citation>
    <scope>NUCLEOTIDE SEQUENCE [LARGE SCALE GENOMIC DNA]</scope>
    <source>
        <strain evidence="7 8">YL5-2</strain>
    </source>
</reference>
<dbReference type="OrthoDB" id="5289013at2"/>
<evidence type="ECO:0000259" key="6">
    <source>
        <dbReference type="PROSITE" id="PS50887"/>
    </source>
</evidence>
<evidence type="ECO:0000256" key="2">
    <source>
        <dbReference type="ARBA" id="ARBA00012528"/>
    </source>
</evidence>
<dbReference type="PANTHER" id="PTHR45138">
    <property type="entry name" value="REGULATORY COMPONENTS OF SENSORY TRANSDUCTION SYSTEM"/>
    <property type="match status" value="1"/>
</dbReference>
<comment type="caution">
    <text evidence="7">The sequence shown here is derived from an EMBL/GenBank/DDBJ whole genome shotgun (WGS) entry which is preliminary data.</text>
</comment>
<dbReference type="InterPro" id="IPR043128">
    <property type="entry name" value="Rev_trsase/Diguanyl_cyclase"/>
</dbReference>
<dbReference type="NCBIfam" id="TIGR00254">
    <property type="entry name" value="GGDEF"/>
    <property type="match status" value="1"/>
</dbReference>
<feature type="domain" description="GGDEF" evidence="6">
    <location>
        <begin position="469"/>
        <end position="604"/>
    </location>
</feature>
<protein>
    <recommendedName>
        <fullName evidence="2">diguanylate cyclase</fullName>
        <ecNumber evidence="2">2.7.7.65</ecNumber>
    </recommendedName>
</protein>
<name>A0A2A2EZQ1_9GAMM</name>
<feature type="transmembrane region" description="Helical" evidence="5">
    <location>
        <begin position="312"/>
        <end position="332"/>
    </location>
</feature>
<dbReference type="Pfam" id="PF07695">
    <property type="entry name" value="7TMR-DISM_7TM"/>
    <property type="match status" value="1"/>
</dbReference>
<dbReference type="InterPro" id="IPR029787">
    <property type="entry name" value="Nucleotide_cyclase"/>
</dbReference>
<keyword evidence="5" id="KW-0472">Membrane</keyword>
<dbReference type="Gene3D" id="3.30.70.270">
    <property type="match status" value="1"/>
</dbReference>
<keyword evidence="4" id="KW-0175">Coiled coil</keyword>
<dbReference type="InterPro" id="IPR011623">
    <property type="entry name" value="7TMR_DISM_rcpt_extracell_dom1"/>
</dbReference>
<evidence type="ECO:0000313" key="7">
    <source>
        <dbReference type="EMBL" id="PAU77837.1"/>
    </source>
</evidence>
<dbReference type="GO" id="GO:0005886">
    <property type="term" value="C:plasma membrane"/>
    <property type="evidence" value="ECO:0007669"/>
    <property type="project" value="TreeGrafter"/>
</dbReference>
<accession>A0A2A2EZQ1</accession>
<dbReference type="FunFam" id="3.30.70.270:FF:000001">
    <property type="entry name" value="Diguanylate cyclase domain protein"/>
    <property type="match status" value="1"/>
</dbReference>
<dbReference type="GO" id="GO:1902201">
    <property type="term" value="P:negative regulation of bacterial-type flagellum-dependent cell motility"/>
    <property type="evidence" value="ECO:0007669"/>
    <property type="project" value="TreeGrafter"/>
</dbReference>
<evidence type="ECO:0000256" key="5">
    <source>
        <dbReference type="SAM" id="Phobius"/>
    </source>
</evidence>
<dbReference type="GO" id="GO:0052621">
    <property type="term" value="F:diguanylate cyclase activity"/>
    <property type="evidence" value="ECO:0007669"/>
    <property type="project" value="UniProtKB-EC"/>
</dbReference>
<dbReference type="InterPro" id="IPR000160">
    <property type="entry name" value="GGDEF_dom"/>
</dbReference>
<comment type="catalytic activity">
    <reaction evidence="3">
        <text>2 GTP = 3',3'-c-di-GMP + 2 diphosphate</text>
        <dbReference type="Rhea" id="RHEA:24898"/>
        <dbReference type="ChEBI" id="CHEBI:33019"/>
        <dbReference type="ChEBI" id="CHEBI:37565"/>
        <dbReference type="ChEBI" id="CHEBI:58805"/>
        <dbReference type="EC" id="2.7.7.65"/>
    </reaction>
</comment>
<dbReference type="CDD" id="cd01949">
    <property type="entry name" value="GGDEF"/>
    <property type="match status" value="1"/>
</dbReference>
<dbReference type="Pfam" id="PF07696">
    <property type="entry name" value="7TMR-DISMED2"/>
    <property type="match status" value="1"/>
</dbReference>
<feature type="transmembrane region" description="Helical" evidence="5">
    <location>
        <begin position="371"/>
        <end position="389"/>
    </location>
</feature>
<dbReference type="SMART" id="SM00267">
    <property type="entry name" value="GGDEF"/>
    <property type="match status" value="1"/>
</dbReference>
<keyword evidence="5" id="KW-1133">Transmembrane helix</keyword>
<evidence type="ECO:0000256" key="1">
    <source>
        <dbReference type="ARBA" id="ARBA00001946"/>
    </source>
</evidence>
<feature type="transmembrane region" description="Helical" evidence="5">
    <location>
        <begin position="339"/>
        <end position="359"/>
    </location>
</feature>
<dbReference type="Pfam" id="PF00990">
    <property type="entry name" value="GGDEF"/>
    <property type="match status" value="1"/>
</dbReference>
<dbReference type="GO" id="GO:0043709">
    <property type="term" value="P:cell adhesion involved in single-species biofilm formation"/>
    <property type="evidence" value="ECO:0007669"/>
    <property type="project" value="TreeGrafter"/>
</dbReference>
<dbReference type="PROSITE" id="PS50887">
    <property type="entry name" value="GGDEF"/>
    <property type="match status" value="1"/>
</dbReference>
<evidence type="ECO:0000313" key="8">
    <source>
        <dbReference type="Proteomes" id="UP000218896"/>
    </source>
</evidence>
<feature type="transmembrane region" description="Helical" evidence="5">
    <location>
        <begin position="189"/>
        <end position="210"/>
    </location>
</feature>
<feature type="coiled-coil region" evidence="4">
    <location>
        <begin position="400"/>
        <end position="441"/>
    </location>
</feature>